<keyword evidence="3" id="KW-0175">Coiled coil</keyword>
<organism evidence="11 12">
    <name type="scientific">Protopolystoma xenopodis</name>
    <dbReference type="NCBI Taxonomy" id="117903"/>
    <lineage>
        <taxon>Eukaryota</taxon>
        <taxon>Metazoa</taxon>
        <taxon>Spiralia</taxon>
        <taxon>Lophotrochozoa</taxon>
        <taxon>Platyhelminthes</taxon>
        <taxon>Monogenea</taxon>
        <taxon>Polyopisthocotylea</taxon>
        <taxon>Polystomatidea</taxon>
        <taxon>Polystomatidae</taxon>
        <taxon>Protopolystoma</taxon>
    </lineage>
</organism>
<dbReference type="EMBL" id="CAAALY010041502">
    <property type="protein sequence ID" value="VEL19423.1"/>
    <property type="molecule type" value="Genomic_DNA"/>
</dbReference>
<dbReference type="Proteomes" id="UP000784294">
    <property type="component" value="Unassembled WGS sequence"/>
</dbReference>
<evidence type="ECO:0000256" key="1">
    <source>
        <dbReference type="ARBA" id="ARBA00004245"/>
    </source>
</evidence>
<dbReference type="OrthoDB" id="25887at2759"/>
<keyword evidence="2" id="KW-0963">Cytoplasm</keyword>
<dbReference type="Pfam" id="PF08059">
    <property type="entry name" value="SEP"/>
    <property type="match status" value="1"/>
</dbReference>
<dbReference type="GO" id="GO:0005856">
    <property type="term" value="C:cytoskeleton"/>
    <property type="evidence" value="ECO:0007669"/>
    <property type="project" value="UniProtKB-SubCell"/>
</dbReference>
<comment type="subcellular location">
    <subcellularLocation>
        <location evidence="1">Cytoplasm</location>
        <location evidence="1">Cytoskeleton</location>
    </subcellularLocation>
</comment>
<proteinExistence type="predicted"/>
<evidence type="ECO:0000313" key="11">
    <source>
        <dbReference type="EMBL" id="VEL19423.1"/>
    </source>
</evidence>
<evidence type="ECO:0000256" key="3">
    <source>
        <dbReference type="ARBA" id="ARBA00023054"/>
    </source>
</evidence>
<evidence type="ECO:0000259" key="10">
    <source>
        <dbReference type="PROSITE" id="PS51399"/>
    </source>
</evidence>
<evidence type="ECO:0000313" key="12">
    <source>
        <dbReference type="Proteomes" id="UP000784294"/>
    </source>
</evidence>
<dbReference type="GO" id="GO:0043161">
    <property type="term" value="P:proteasome-mediated ubiquitin-dependent protein catabolic process"/>
    <property type="evidence" value="ECO:0007669"/>
    <property type="project" value="TreeGrafter"/>
</dbReference>
<feature type="domain" description="SEP" evidence="10">
    <location>
        <begin position="46"/>
        <end position="110"/>
    </location>
</feature>
<sequence length="154" mass="17184">MLNSWFGADRLQISTLTNAPINFKGSNEISVATKSYGSNIARFQLPETVQITLYDDGICLASGPFRPFIDPLTLTFVQDILDGYYPSEFKQSYPDGVLIEFIDKRDVSFLESHRQATKSFNGSGYLLGSCQQGKPSSNPLYESSIKRQIVPVKE</sequence>
<evidence type="ECO:0000256" key="6">
    <source>
        <dbReference type="ARBA" id="ARBA00062345"/>
    </source>
</evidence>
<dbReference type="PROSITE" id="PS51399">
    <property type="entry name" value="SEP"/>
    <property type="match status" value="1"/>
</dbReference>
<dbReference type="InterPro" id="IPR036241">
    <property type="entry name" value="NSFL1C_SEP_dom_sf"/>
</dbReference>
<keyword evidence="12" id="KW-1185">Reference proteome</keyword>
<dbReference type="InterPro" id="IPR012989">
    <property type="entry name" value="SEP_domain"/>
</dbReference>
<dbReference type="SUPFAM" id="SSF102848">
    <property type="entry name" value="NSFL1 (p97 ATPase) cofactor p47, SEP domain"/>
    <property type="match status" value="1"/>
</dbReference>
<gene>
    <name evidence="11" type="ORF">PXEA_LOCUS12863</name>
</gene>
<evidence type="ECO:0000256" key="5">
    <source>
        <dbReference type="ARBA" id="ARBA00059434"/>
    </source>
</evidence>
<reference evidence="11" key="1">
    <citation type="submission" date="2018-11" db="EMBL/GenBank/DDBJ databases">
        <authorList>
            <consortium name="Pathogen Informatics"/>
        </authorList>
    </citation>
    <scope>NUCLEOTIDE SEQUENCE</scope>
</reference>
<accession>A0A3S5AB18</accession>
<dbReference type="AlphaFoldDB" id="A0A3S5AB18"/>
<dbReference type="GO" id="GO:0043130">
    <property type="term" value="F:ubiquitin binding"/>
    <property type="evidence" value="ECO:0007669"/>
    <property type="project" value="TreeGrafter"/>
</dbReference>
<evidence type="ECO:0000256" key="8">
    <source>
        <dbReference type="ARBA" id="ARBA00075811"/>
    </source>
</evidence>
<dbReference type="PANTHER" id="PTHR23333">
    <property type="entry name" value="UBX DOMAIN CONTAINING PROTEIN"/>
    <property type="match status" value="1"/>
</dbReference>
<comment type="caution">
    <text evidence="11">The sequence shown here is derived from an EMBL/GenBank/DDBJ whole genome shotgun (WGS) entry which is preliminary data.</text>
</comment>
<name>A0A3S5AB18_9PLAT</name>
<evidence type="ECO:0000256" key="7">
    <source>
        <dbReference type="ARBA" id="ARBA00073759"/>
    </source>
</evidence>
<evidence type="ECO:0000256" key="4">
    <source>
        <dbReference type="ARBA" id="ARBA00023212"/>
    </source>
</evidence>
<protein>
    <recommendedName>
        <fullName evidence="7">UBX domain-containing protein 11</fullName>
    </recommendedName>
    <alternativeName>
        <fullName evidence="9">Socius</fullName>
    </alternativeName>
    <alternativeName>
        <fullName evidence="8">UBX domain-containing protein 5</fullName>
    </alternativeName>
</protein>
<keyword evidence="4" id="KW-0206">Cytoskeleton</keyword>
<dbReference type="FunFam" id="3.30.420.210:FF:000003">
    <property type="entry name" value="UBX domain protein 11"/>
    <property type="match status" value="1"/>
</dbReference>
<evidence type="ECO:0000256" key="9">
    <source>
        <dbReference type="ARBA" id="ARBA00081109"/>
    </source>
</evidence>
<dbReference type="Gene3D" id="3.30.420.210">
    <property type="entry name" value="SEP domain"/>
    <property type="match status" value="1"/>
</dbReference>
<evidence type="ECO:0000256" key="2">
    <source>
        <dbReference type="ARBA" id="ARBA00022490"/>
    </source>
</evidence>
<dbReference type="PANTHER" id="PTHR23333:SF4">
    <property type="entry name" value="UBX DOMAIN-CONTAINING PROTEIN 11"/>
    <property type="match status" value="1"/>
</dbReference>
<comment type="function">
    <text evidence="5">May be involved in the reorganization of actin cytoskeleton mediated by RND1, RND2 and RND3. Promotes RHOA activation mediated by GNA12 and GNA13.</text>
</comment>
<comment type="subunit">
    <text evidence="6">Interacts with GNA12, GNA13, RND1, RND2 and RND3.</text>
</comment>